<keyword evidence="3 6" id="KW-0349">Heme</keyword>
<comment type="pathway">
    <text evidence="1">Mycotoxin biosynthesis.</text>
</comment>
<evidence type="ECO:0000256" key="7">
    <source>
        <dbReference type="SAM" id="Phobius"/>
    </source>
</evidence>
<organism evidence="8 9">
    <name type="scientific">Stachybotrys elegans</name>
    <dbReference type="NCBI Taxonomy" id="80388"/>
    <lineage>
        <taxon>Eukaryota</taxon>
        <taxon>Fungi</taxon>
        <taxon>Dikarya</taxon>
        <taxon>Ascomycota</taxon>
        <taxon>Pezizomycotina</taxon>
        <taxon>Sordariomycetes</taxon>
        <taxon>Hypocreomycetidae</taxon>
        <taxon>Hypocreales</taxon>
        <taxon>Stachybotryaceae</taxon>
        <taxon>Stachybotrys</taxon>
    </lineage>
</organism>
<dbReference type="InterPro" id="IPR002401">
    <property type="entry name" value="Cyt_P450_E_grp-I"/>
</dbReference>
<protein>
    <submittedName>
        <fullName evidence="8">Cytochrome P450 78A3</fullName>
    </submittedName>
</protein>
<evidence type="ECO:0000256" key="5">
    <source>
        <dbReference type="ARBA" id="ARBA00023004"/>
    </source>
</evidence>
<comment type="similarity">
    <text evidence="2">Belongs to the cytochrome P450 family.</text>
</comment>
<evidence type="ECO:0000256" key="4">
    <source>
        <dbReference type="ARBA" id="ARBA00022723"/>
    </source>
</evidence>
<keyword evidence="7" id="KW-0472">Membrane</keyword>
<comment type="caution">
    <text evidence="8">The sequence shown here is derived from an EMBL/GenBank/DDBJ whole genome shotgun (WGS) entry which is preliminary data.</text>
</comment>
<keyword evidence="5 6" id="KW-0408">Iron</keyword>
<feature type="transmembrane region" description="Helical" evidence="7">
    <location>
        <begin position="6"/>
        <end position="25"/>
    </location>
</feature>
<keyword evidence="9" id="KW-1185">Reference proteome</keyword>
<dbReference type="PANTHER" id="PTHR24305:SF166">
    <property type="entry name" value="CYTOCHROME P450 12A4, MITOCHONDRIAL-RELATED"/>
    <property type="match status" value="1"/>
</dbReference>
<dbReference type="OrthoDB" id="1470350at2759"/>
<sequence length="538" mass="61926">MAQVSFLPLLGLNTIFSYLASRYLNYDAVNSILTSNGILFFTYFFIWSSFIYPYYVSELRHIPTVPGCPIWGQFFNIITEEVGTPHRRWHEKHGLIVRYFFPFGGERISVAEDDALKHMTVRNPYNYPKPLRARLWMRRVLGEGVLLAESSEHAHQRKALSPGFSIQSIRALHSVFWEKALLMCECIRDEMRSANQTTISAEMLEWNNRTTLDIISKAGFGYDVDSLTQPETPLRQAYRQIFDFSPFAHALYGIQAYLPWVSHLPVKMNRDLLESGDIIRSKATEIIHTKIAEAEHNTTGKDIIGLIAKDNKKLQDAGEAGLSFETMRDQIMTFLGAGHDTTATGVSWTIHLLSTHPEVQSRLREEIKDYLPFLFKTHSRFDPDELEAADVDQLPYLEKVCKESLRYIPPIPLTVRQTVEDDKLAGYHIPAGTVCYVFANCINRLSCYWGDSANKFDPERWDNLPPTWTNNAFMTFLQGPRGCIGRKFAETEMKMMLCSLLSMYDFKRDEDVENPEDWKMWRLVLRPKNGVVVKMTAI</sequence>
<dbReference type="PANTHER" id="PTHR24305">
    <property type="entry name" value="CYTOCHROME P450"/>
    <property type="match status" value="1"/>
</dbReference>
<feature type="transmembrane region" description="Helical" evidence="7">
    <location>
        <begin position="37"/>
        <end position="55"/>
    </location>
</feature>
<dbReference type="CDD" id="cd11069">
    <property type="entry name" value="CYP_FUM15-like"/>
    <property type="match status" value="1"/>
</dbReference>
<keyword evidence="4 6" id="KW-0479">Metal-binding</keyword>
<dbReference type="Gene3D" id="1.10.630.10">
    <property type="entry name" value="Cytochrome P450"/>
    <property type="match status" value="1"/>
</dbReference>
<dbReference type="InterPro" id="IPR001128">
    <property type="entry name" value="Cyt_P450"/>
</dbReference>
<evidence type="ECO:0000256" key="3">
    <source>
        <dbReference type="ARBA" id="ARBA00022617"/>
    </source>
</evidence>
<evidence type="ECO:0000256" key="6">
    <source>
        <dbReference type="PIRSR" id="PIRSR602401-1"/>
    </source>
</evidence>
<dbReference type="GO" id="GO:0004497">
    <property type="term" value="F:monooxygenase activity"/>
    <property type="evidence" value="ECO:0007669"/>
    <property type="project" value="InterPro"/>
</dbReference>
<dbReference type="GO" id="GO:0020037">
    <property type="term" value="F:heme binding"/>
    <property type="evidence" value="ECO:0007669"/>
    <property type="project" value="InterPro"/>
</dbReference>
<dbReference type="GO" id="GO:0016705">
    <property type="term" value="F:oxidoreductase activity, acting on paired donors, with incorporation or reduction of molecular oxygen"/>
    <property type="evidence" value="ECO:0007669"/>
    <property type="project" value="InterPro"/>
</dbReference>
<dbReference type="AlphaFoldDB" id="A0A8K0WQE7"/>
<evidence type="ECO:0000256" key="1">
    <source>
        <dbReference type="ARBA" id="ARBA00004685"/>
    </source>
</evidence>
<dbReference type="PRINTS" id="PR00385">
    <property type="entry name" value="P450"/>
</dbReference>
<gene>
    <name evidence="8" type="ORF">B0I35DRAFT_435592</name>
</gene>
<dbReference type="InterPro" id="IPR050121">
    <property type="entry name" value="Cytochrome_P450_monoxygenase"/>
</dbReference>
<evidence type="ECO:0000256" key="2">
    <source>
        <dbReference type="ARBA" id="ARBA00010617"/>
    </source>
</evidence>
<dbReference type="InterPro" id="IPR036396">
    <property type="entry name" value="Cyt_P450_sf"/>
</dbReference>
<dbReference type="Pfam" id="PF00067">
    <property type="entry name" value="p450"/>
    <property type="match status" value="1"/>
</dbReference>
<feature type="binding site" description="axial binding residue" evidence="6">
    <location>
        <position position="483"/>
    </location>
    <ligand>
        <name>heme</name>
        <dbReference type="ChEBI" id="CHEBI:30413"/>
    </ligand>
    <ligandPart>
        <name>Fe</name>
        <dbReference type="ChEBI" id="CHEBI:18248"/>
    </ligandPart>
</feature>
<evidence type="ECO:0000313" key="9">
    <source>
        <dbReference type="Proteomes" id="UP000813444"/>
    </source>
</evidence>
<keyword evidence="7" id="KW-0812">Transmembrane</keyword>
<comment type="cofactor">
    <cofactor evidence="6">
        <name>heme</name>
        <dbReference type="ChEBI" id="CHEBI:30413"/>
    </cofactor>
</comment>
<accession>A0A8K0WQE7</accession>
<evidence type="ECO:0000313" key="8">
    <source>
        <dbReference type="EMBL" id="KAH7313652.1"/>
    </source>
</evidence>
<dbReference type="EMBL" id="JAGPNK010000009">
    <property type="protein sequence ID" value="KAH7313652.1"/>
    <property type="molecule type" value="Genomic_DNA"/>
</dbReference>
<dbReference type="PRINTS" id="PR00463">
    <property type="entry name" value="EP450I"/>
</dbReference>
<keyword evidence="7" id="KW-1133">Transmembrane helix</keyword>
<dbReference type="SUPFAM" id="SSF48264">
    <property type="entry name" value="Cytochrome P450"/>
    <property type="match status" value="1"/>
</dbReference>
<proteinExistence type="inferred from homology"/>
<reference evidence="8" key="1">
    <citation type="journal article" date="2021" name="Nat. Commun.">
        <title>Genetic determinants of endophytism in the Arabidopsis root mycobiome.</title>
        <authorList>
            <person name="Mesny F."/>
            <person name="Miyauchi S."/>
            <person name="Thiergart T."/>
            <person name="Pickel B."/>
            <person name="Atanasova L."/>
            <person name="Karlsson M."/>
            <person name="Huettel B."/>
            <person name="Barry K.W."/>
            <person name="Haridas S."/>
            <person name="Chen C."/>
            <person name="Bauer D."/>
            <person name="Andreopoulos W."/>
            <person name="Pangilinan J."/>
            <person name="LaButti K."/>
            <person name="Riley R."/>
            <person name="Lipzen A."/>
            <person name="Clum A."/>
            <person name="Drula E."/>
            <person name="Henrissat B."/>
            <person name="Kohler A."/>
            <person name="Grigoriev I.V."/>
            <person name="Martin F.M."/>
            <person name="Hacquard S."/>
        </authorList>
    </citation>
    <scope>NUCLEOTIDE SEQUENCE</scope>
    <source>
        <strain evidence="8">MPI-CAGE-CH-0235</strain>
    </source>
</reference>
<dbReference type="GO" id="GO:0005506">
    <property type="term" value="F:iron ion binding"/>
    <property type="evidence" value="ECO:0007669"/>
    <property type="project" value="InterPro"/>
</dbReference>
<name>A0A8K0WQE7_9HYPO</name>
<dbReference type="Proteomes" id="UP000813444">
    <property type="component" value="Unassembled WGS sequence"/>
</dbReference>